<comment type="caution">
    <text evidence="7">The sequence shown here is derived from an EMBL/GenBank/DDBJ whole genome shotgun (WGS) entry which is preliminary data.</text>
</comment>
<keyword evidence="3" id="KW-0809">Transit peptide</keyword>
<evidence type="ECO:0000256" key="2">
    <source>
        <dbReference type="ARBA" id="ARBA00022801"/>
    </source>
</evidence>
<comment type="similarity">
    <text evidence="1">Belongs to the glycosyl hydrolase 13 family.</text>
</comment>
<dbReference type="Pfam" id="PF21156">
    <property type="entry name" value="ISOA1-3_C"/>
    <property type="match status" value="1"/>
</dbReference>
<dbReference type="Pfam" id="PF00128">
    <property type="entry name" value="Alpha-amylase"/>
    <property type="match status" value="1"/>
</dbReference>
<dbReference type="OrthoDB" id="9761875at2"/>
<evidence type="ECO:0000259" key="6">
    <source>
        <dbReference type="SMART" id="SM00642"/>
    </source>
</evidence>
<dbReference type="GO" id="GO:0019156">
    <property type="term" value="F:isoamylase activity"/>
    <property type="evidence" value="ECO:0007669"/>
    <property type="project" value="UniProtKB-ARBA"/>
</dbReference>
<dbReference type="InterPro" id="IPR044505">
    <property type="entry name" value="GlgX_Isoamylase_N_E_set"/>
</dbReference>
<accession>A0A5C6RH52</accession>
<protein>
    <submittedName>
        <fullName evidence="7">Glycogen debranching protein GlgX</fullName>
    </submittedName>
</protein>
<dbReference type="InterPro" id="IPR011837">
    <property type="entry name" value="Glycogen_debranch_GlgX"/>
</dbReference>
<evidence type="ECO:0000313" key="7">
    <source>
        <dbReference type="EMBL" id="TXB61706.1"/>
    </source>
</evidence>
<dbReference type="InterPro" id="IPR004193">
    <property type="entry name" value="Glyco_hydro_13_N"/>
</dbReference>
<dbReference type="InterPro" id="IPR017853">
    <property type="entry name" value="GH"/>
</dbReference>
<dbReference type="InterPro" id="IPR013780">
    <property type="entry name" value="Glyco_hydro_b"/>
</dbReference>
<dbReference type="Pfam" id="PF02922">
    <property type="entry name" value="CBM_48"/>
    <property type="match status" value="1"/>
</dbReference>
<organism evidence="7 8">
    <name type="scientific">Phaeodactylibacter luteus</name>
    <dbReference type="NCBI Taxonomy" id="1564516"/>
    <lineage>
        <taxon>Bacteria</taxon>
        <taxon>Pseudomonadati</taxon>
        <taxon>Bacteroidota</taxon>
        <taxon>Saprospiria</taxon>
        <taxon>Saprospirales</taxon>
        <taxon>Haliscomenobacteraceae</taxon>
        <taxon>Phaeodactylibacter</taxon>
    </lineage>
</organism>
<feature type="compositionally biased region" description="Basic and acidic residues" evidence="5">
    <location>
        <begin position="466"/>
        <end position="475"/>
    </location>
</feature>
<dbReference type="InterPro" id="IPR048650">
    <property type="entry name" value="ISOA1-3-like_C"/>
</dbReference>
<dbReference type="Gene3D" id="2.60.40.1180">
    <property type="entry name" value="Golgi alpha-mannosidase II"/>
    <property type="match status" value="1"/>
</dbReference>
<dbReference type="EMBL" id="VOOR01000048">
    <property type="protein sequence ID" value="TXB61706.1"/>
    <property type="molecule type" value="Genomic_DNA"/>
</dbReference>
<dbReference type="AlphaFoldDB" id="A0A5C6RH52"/>
<dbReference type="GO" id="GO:0005980">
    <property type="term" value="P:glycogen catabolic process"/>
    <property type="evidence" value="ECO:0007669"/>
    <property type="project" value="InterPro"/>
</dbReference>
<dbReference type="SUPFAM" id="SSF81296">
    <property type="entry name" value="E set domains"/>
    <property type="match status" value="1"/>
</dbReference>
<dbReference type="CDD" id="cd02856">
    <property type="entry name" value="E_set_GDE_Isoamylase_N"/>
    <property type="match status" value="1"/>
</dbReference>
<dbReference type="SMART" id="SM00642">
    <property type="entry name" value="Aamy"/>
    <property type="match status" value="1"/>
</dbReference>
<keyword evidence="4" id="KW-0326">Glycosidase</keyword>
<dbReference type="Gene3D" id="3.20.20.80">
    <property type="entry name" value="Glycosidases"/>
    <property type="match status" value="1"/>
</dbReference>
<dbReference type="PANTHER" id="PTHR43002">
    <property type="entry name" value="GLYCOGEN DEBRANCHING ENZYME"/>
    <property type="match status" value="1"/>
</dbReference>
<feature type="region of interest" description="Disordered" evidence="5">
    <location>
        <begin position="466"/>
        <end position="486"/>
    </location>
</feature>
<evidence type="ECO:0000256" key="1">
    <source>
        <dbReference type="ARBA" id="ARBA00008061"/>
    </source>
</evidence>
<gene>
    <name evidence="7" type="primary">glgX</name>
    <name evidence="7" type="ORF">FRY97_17840</name>
</gene>
<reference evidence="7 8" key="1">
    <citation type="submission" date="2019-08" db="EMBL/GenBank/DDBJ databases">
        <title>Genome of Phaeodactylibacter luteus.</title>
        <authorList>
            <person name="Bowman J.P."/>
        </authorList>
    </citation>
    <scope>NUCLEOTIDE SEQUENCE [LARGE SCALE GENOMIC DNA]</scope>
    <source>
        <strain evidence="7 8">KCTC 42180</strain>
    </source>
</reference>
<dbReference type="GO" id="GO:0004135">
    <property type="term" value="F:amylo-alpha-1,6-glucosidase activity"/>
    <property type="evidence" value="ECO:0007669"/>
    <property type="project" value="InterPro"/>
</dbReference>
<keyword evidence="8" id="KW-1185">Reference proteome</keyword>
<sequence length="686" mass="77824">MSQDIRPANGLSTPLGASVQEGGVNFSIYSKNASAVELLLFDGPKSTQPSHTFRLEPSRNRTFHYWHLFVHGIGEGQCYGWRFYGPYAPEIGLCFDGNKLLVDPYARAVAMEHYDREAAKVQGDNTARGIKSVVIADQNYDWEGDRPLNHPYSRSVIYELHVGGFTKHSSSGLPTELRGTYRGLIEKIPYLQALGVNSVELMPVQQFDPADVPDPTKVNYWGYAPIALFAPHSAYASTTDPVGAVREFKDMVKALHRAGIEVILDVVFNHTSEGGHDGPIWGFKGIENRVYYMLDEQYAYQNYSGTGNTLNANHSVVRRLIRDCLRYWVSEMHVDGFRFDLASILSRDEAGQPIQNPPILWDIESDPVLAPTKIIAEAWDVQQYQLGNFVGDRWAEWNGAYRDDIRRFLKGDEGMARTAAYRVNASPDLFEKGLRNPNRSINFITCHDGFTLNDLVSYNEKHNWGNGEENRDGHNHNHSWNCGAEGPTDDPGIEALRLRQIKNHLVLLMLSQGTPMLLMGDEVRRSQGGNNNAYCQDNPISWLDWGQASQQQSLIRFVRKLIDFNLNTAYFQEEYYWNSPKGLGSSTCTFGGVKTKKPDWSHHSHTLSFTLKNPRYPYRLHVMINAYWEHLAFEIPKPKGRRPWRRIVNTAKIAPLDILDFREAPLVRSGQMVINSRSVVVLRDGQ</sequence>
<dbReference type="SUPFAM" id="SSF51011">
    <property type="entry name" value="Glycosyl hydrolase domain"/>
    <property type="match status" value="1"/>
</dbReference>
<name>A0A5C6RH52_9BACT</name>
<dbReference type="SUPFAM" id="SSF51445">
    <property type="entry name" value="(Trans)glycosidases"/>
    <property type="match status" value="1"/>
</dbReference>
<dbReference type="NCBIfam" id="TIGR02100">
    <property type="entry name" value="glgX_debranch"/>
    <property type="match status" value="1"/>
</dbReference>
<dbReference type="InterPro" id="IPR013783">
    <property type="entry name" value="Ig-like_fold"/>
</dbReference>
<proteinExistence type="inferred from homology"/>
<evidence type="ECO:0000256" key="3">
    <source>
        <dbReference type="ARBA" id="ARBA00022946"/>
    </source>
</evidence>
<dbReference type="InterPro" id="IPR006047">
    <property type="entry name" value="GH13_cat_dom"/>
</dbReference>
<evidence type="ECO:0000313" key="8">
    <source>
        <dbReference type="Proteomes" id="UP000321580"/>
    </source>
</evidence>
<dbReference type="CDD" id="cd11326">
    <property type="entry name" value="AmyAc_Glg_debranch"/>
    <property type="match status" value="1"/>
</dbReference>
<evidence type="ECO:0000256" key="5">
    <source>
        <dbReference type="SAM" id="MobiDB-lite"/>
    </source>
</evidence>
<dbReference type="RefSeq" id="WP_147168930.1">
    <property type="nucleotide sequence ID" value="NZ_VOOR01000048.1"/>
</dbReference>
<dbReference type="Proteomes" id="UP000321580">
    <property type="component" value="Unassembled WGS sequence"/>
</dbReference>
<keyword evidence="2" id="KW-0378">Hydrolase</keyword>
<dbReference type="Gene3D" id="2.60.40.10">
    <property type="entry name" value="Immunoglobulins"/>
    <property type="match status" value="1"/>
</dbReference>
<evidence type="ECO:0000256" key="4">
    <source>
        <dbReference type="ARBA" id="ARBA00023295"/>
    </source>
</evidence>
<dbReference type="InterPro" id="IPR014756">
    <property type="entry name" value="Ig_E-set"/>
</dbReference>
<feature type="domain" description="Glycosyl hydrolase family 13 catalytic" evidence="6">
    <location>
        <begin position="159"/>
        <end position="565"/>
    </location>
</feature>